<feature type="compositionally biased region" description="Basic and acidic residues" evidence="1">
    <location>
        <begin position="7"/>
        <end position="20"/>
    </location>
</feature>
<feature type="region of interest" description="Disordered" evidence="1">
    <location>
        <begin position="1"/>
        <end position="66"/>
    </location>
</feature>
<dbReference type="EMBL" id="AZBU02000007">
    <property type="protein sequence ID" value="TKR70633.1"/>
    <property type="molecule type" value="Genomic_DNA"/>
</dbReference>
<protein>
    <submittedName>
        <fullName evidence="2">Uncharacterized protein</fullName>
    </submittedName>
</protein>
<accession>A0A4U5MNA7</accession>
<gene>
    <name evidence="2" type="ORF">L596_022634</name>
</gene>
<proteinExistence type="predicted"/>
<organism evidence="2 3">
    <name type="scientific">Steinernema carpocapsae</name>
    <name type="common">Entomopathogenic nematode</name>
    <dbReference type="NCBI Taxonomy" id="34508"/>
    <lineage>
        <taxon>Eukaryota</taxon>
        <taxon>Metazoa</taxon>
        <taxon>Ecdysozoa</taxon>
        <taxon>Nematoda</taxon>
        <taxon>Chromadorea</taxon>
        <taxon>Rhabditida</taxon>
        <taxon>Tylenchina</taxon>
        <taxon>Panagrolaimomorpha</taxon>
        <taxon>Strongyloidoidea</taxon>
        <taxon>Steinernematidae</taxon>
        <taxon>Steinernema</taxon>
    </lineage>
</organism>
<evidence type="ECO:0000313" key="3">
    <source>
        <dbReference type="Proteomes" id="UP000298663"/>
    </source>
</evidence>
<sequence>MAKTIAKRVDQAGPDAHEYDSSTESSSSDSTSLSSSKSSESDSGSGSDGEDLNSSPVPKSRRDPAV</sequence>
<keyword evidence="3" id="KW-1185">Reference proteome</keyword>
<comment type="caution">
    <text evidence="2">The sequence shown here is derived from an EMBL/GenBank/DDBJ whole genome shotgun (WGS) entry which is preliminary data.</text>
</comment>
<name>A0A4U5MNA7_STECR</name>
<dbReference type="AlphaFoldDB" id="A0A4U5MNA7"/>
<evidence type="ECO:0000256" key="1">
    <source>
        <dbReference type="SAM" id="MobiDB-lite"/>
    </source>
</evidence>
<feature type="compositionally biased region" description="Low complexity" evidence="1">
    <location>
        <begin position="22"/>
        <end position="45"/>
    </location>
</feature>
<reference evidence="2 3" key="1">
    <citation type="journal article" date="2015" name="Genome Biol.">
        <title>Comparative genomics of Steinernema reveals deeply conserved gene regulatory networks.</title>
        <authorList>
            <person name="Dillman A.R."/>
            <person name="Macchietto M."/>
            <person name="Porter C.F."/>
            <person name="Rogers A."/>
            <person name="Williams B."/>
            <person name="Antoshechkin I."/>
            <person name="Lee M.M."/>
            <person name="Goodwin Z."/>
            <person name="Lu X."/>
            <person name="Lewis E.E."/>
            <person name="Goodrich-Blair H."/>
            <person name="Stock S.P."/>
            <person name="Adams B.J."/>
            <person name="Sternberg P.W."/>
            <person name="Mortazavi A."/>
        </authorList>
    </citation>
    <scope>NUCLEOTIDE SEQUENCE [LARGE SCALE GENOMIC DNA]</scope>
    <source>
        <strain evidence="2 3">ALL</strain>
    </source>
</reference>
<evidence type="ECO:0000313" key="2">
    <source>
        <dbReference type="EMBL" id="TKR70633.1"/>
    </source>
</evidence>
<dbReference type="Proteomes" id="UP000298663">
    <property type="component" value="Unassembled WGS sequence"/>
</dbReference>
<reference evidence="2 3" key="2">
    <citation type="journal article" date="2019" name="G3 (Bethesda)">
        <title>Hybrid Assembly of the Genome of the Entomopathogenic Nematode Steinernema carpocapsae Identifies the X-Chromosome.</title>
        <authorList>
            <person name="Serra L."/>
            <person name="Macchietto M."/>
            <person name="Macias-Munoz A."/>
            <person name="McGill C.J."/>
            <person name="Rodriguez I.M."/>
            <person name="Rodriguez B."/>
            <person name="Murad R."/>
            <person name="Mortazavi A."/>
        </authorList>
    </citation>
    <scope>NUCLEOTIDE SEQUENCE [LARGE SCALE GENOMIC DNA]</scope>
    <source>
        <strain evidence="2 3">ALL</strain>
    </source>
</reference>